<feature type="transmembrane region" description="Helical" evidence="2">
    <location>
        <begin position="179"/>
        <end position="198"/>
    </location>
</feature>
<organism evidence="4 5">
    <name type="scientific">Mucilaginibacter pineti</name>
    <dbReference type="NCBI Taxonomy" id="1391627"/>
    <lineage>
        <taxon>Bacteria</taxon>
        <taxon>Pseudomonadati</taxon>
        <taxon>Bacteroidota</taxon>
        <taxon>Sphingobacteriia</taxon>
        <taxon>Sphingobacteriales</taxon>
        <taxon>Sphingobacteriaceae</taxon>
        <taxon>Mucilaginibacter</taxon>
    </lineage>
</organism>
<keyword evidence="5" id="KW-1185">Reference proteome</keyword>
<dbReference type="STRING" id="1391627.SAMN05216464_11281"/>
<keyword evidence="2" id="KW-0812">Transmembrane</keyword>
<dbReference type="GO" id="GO:0031992">
    <property type="term" value="F:energy transducer activity"/>
    <property type="evidence" value="ECO:0007669"/>
    <property type="project" value="TreeGrafter"/>
</dbReference>
<feature type="transmembrane region" description="Helical" evidence="2">
    <location>
        <begin position="232"/>
        <end position="250"/>
    </location>
</feature>
<evidence type="ECO:0000256" key="1">
    <source>
        <dbReference type="SAM" id="MobiDB-lite"/>
    </source>
</evidence>
<feature type="region of interest" description="Disordered" evidence="1">
    <location>
        <begin position="392"/>
        <end position="446"/>
    </location>
</feature>
<evidence type="ECO:0000256" key="2">
    <source>
        <dbReference type="SAM" id="Phobius"/>
    </source>
</evidence>
<feature type="domain" description="Peptidase M56" evidence="3">
    <location>
        <begin position="160"/>
        <end position="257"/>
    </location>
</feature>
<protein>
    <submittedName>
        <fullName evidence="4">BlaR1 peptidase M56</fullName>
    </submittedName>
</protein>
<dbReference type="PANTHER" id="PTHR33446:SF2">
    <property type="entry name" value="PROTEIN TONB"/>
    <property type="match status" value="1"/>
</dbReference>
<evidence type="ECO:0000313" key="5">
    <source>
        <dbReference type="Proteomes" id="UP000199072"/>
    </source>
</evidence>
<keyword evidence="2" id="KW-0472">Membrane</keyword>
<reference evidence="4 5" key="1">
    <citation type="submission" date="2016-10" db="EMBL/GenBank/DDBJ databases">
        <authorList>
            <person name="de Groot N.N."/>
        </authorList>
    </citation>
    <scope>NUCLEOTIDE SEQUENCE [LARGE SCALE GENOMIC DNA]</scope>
    <source>
        <strain evidence="4 5">47C3B</strain>
    </source>
</reference>
<evidence type="ECO:0000313" key="4">
    <source>
        <dbReference type="EMBL" id="SDF05580.1"/>
    </source>
</evidence>
<dbReference type="PANTHER" id="PTHR33446">
    <property type="entry name" value="PROTEIN TONB-RELATED"/>
    <property type="match status" value="1"/>
</dbReference>
<feature type="compositionally biased region" description="Pro residues" evidence="1">
    <location>
        <begin position="410"/>
        <end position="432"/>
    </location>
</feature>
<sequence>MNWLHYLLEANLYLAVFYAFYYLFLNKETHYTLNRVYLLLSCIIAFILPVMQIGALKPKDEPVQQTYTTVVQNSYVVQPIVTYEAPVSHFTLQDAVWYAYLLGIVVMALILIIKIGRLIKMTTSANKLVDNKYKLIALQGTNAAFSFFNYLFIGSKTTSSDIIIRHELVHIRQKHSADIVFMELIKIVSWFNPIIYFMQMSLKTVHEYIADEQTAAHETDALTYSSFLVNNAYGLNGVPLSHSFFNYNLLKKRIIMLNQKRSGNLARLKYLAAVPICAGMLCASTLAFSKNYGWVDLAPAHKNAPASFKTASVADTSHTARIKHGDVTNKGYKYEETGYLIDKKTDFRVIIDDKGEHKEYYKSKAKPAELTMLQEKYGYTFPKMLIFPKLPPPPPAPPAPGKHLLKSKLAPPPPPAPPVSEKIPPPPAPPTPQVSEVTPPTPPVEPKKPLDSLYKYIMRMARYPRSAHDNLIGGRVILVLTINNGKIDDVKLARPLYDDIDNEVIRAIKSYNAPLDIKPGAYSLPVSFSLLDEQDKRVEHAPENYKQKNKSNNIQGDPGTLYSLNEIFIVGYATKKL</sequence>
<dbReference type="InterPro" id="IPR051045">
    <property type="entry name" value="TonB-dependent_transducer"/>
</dbReference>
<feature type="transmembrane region" description="Helical" evidence="2">
    <location>
        <begin position="36"/>
        <end position="55"/>
    </location>
</feature>
<dbReference type="SUPFAM" id="SSF74653">
    <property type="entry name" value="TolA/TonB C-terminal domain"/>
    <property type="match status" value="1"/>
</dbReference>
<accession>A0A1G7HYQ6</accession>
<gene>
    <name evidence="4" type="ORF">SAMN05216464_11281</name>
</gene>
<dbReference type="Pfam" id="PF05569">
    <property type="entry name" value="Peptidase_M56"/>
    <property type="match status" value="1"/>
</dbReference>
<feature type="transmembrane region" description="Helical" evidence="2">
    <location>
        <begin position="270"/>
        <end position="288"/>
    </location>
</feature>
<dbReference type="GO" id="GO:0098797">
    <property type="term" value="C:plasma membrane protein complex"/>
    <property type="evidence" value="ECO:0007669"/>
    <property type="project" value="TreeGrafter"/>
</dbReference>
<dbReference type="OrthoDB" id="649093at2"/>
<proteinExistence type="predicted"/>
<feature type="transmembrane region" description="Helical" evidence="2">
    <location>
        <begin position="95"/>
        <end position="113"/>
    </location>
</feature>
<dbReference type="AlphaFoldDB" id="A0A1G7HYQ6"/>
<dbReference type="Gene3D" id="3.30.1150.10">
    <property type="match status" value="1"/>
</dbReference>
<feature type="transmembrane region" description="Helical" evidence="2">
    <location>
        <begin position="6"/>
        <end position="24"/>
    </location>
</feature>
<dbReference type="InterPro" id="IPR008756">
    <property type="entry name" value="Peptidase_M56"/>
</dbReference>
<keyword evidence="2" id="KW-1133">Transmembrane helix</keyword>
<name>A0A1G7HYQ6_9SPHI</name>
<dbReference type="Proteomes" id="UP000199072">
    <property type="component" value="Unassembled WGS sequence"/>
</dbReference>
<evidence type="ECO:0000259" key="3">
    <source>
        <dbReference type="Pfam" id="PF05569"/>
    </source>
</evidence>
<dbReference type="EMBL" id="FNAI01000012">
    <property type="protein sequence ID" value="SDF05580.1"/>
    <property type="molecule type" value="Genomic_DNA"/>
</dbReference>
<dbReference type="RefSeq" id="WP_091152847.1">
    <property type="nucleotide sequence ID" value="NZ_FNAI01000012.1"/>
</dbReference>